<name>A0A1W1UHF1_PEPAS</name>
<dbReference type="Proteomes" id="UP000192368">
    <property type="component" value="Unassembled WGS sequence"/>
</dbReference>
<dbReference type="EMBL" id="FWWR01000009">
    <property type="protein sequence ID" value="SMB80525.1"/>
    <property type="molecule type" value="Genomic_DNA"/>
</dbReference>
<dbReference type="RefSeq" id="WP_084229952.1">
    <property type="nucleotide sequence ID" value="NZ_FWWR01000009.1"/>
</dbReference>
<organism evidence="2 3">
    <name type="scientific">Peptoniphilus asaccharolyticus DSM 20463</name>
    <dbReference type="NCBI Taxonomy" id="573058"/>
    <lineage>
        <taxon>Bacteria</taxon>
        <taxon>Bacillati</taxon>
        <taxon>Bacillota</taxon>
        <taxon>Tissierellia</taxon>
        <taxon>Tissierellales</taxon>
        <taxon>Peptoniphilaceae</taxon>
        <taxon>Peptoniphilus</taxon>
    </lineage>
</organism>
<dbReference type="AlphaFoldDB" id="A0A1W1UHF1"/>
<gene>
    <name evidence="2" type="ORF">SAMN00017477_0244</name>
</gene>
<feature type="transmembrane region" description="Helical" evidence="1">
    <location>
        <begin position="149"/>
        <end position="167"/>
    </location>
</feature>
<evidence type="ECO:0000313" key="2">
    <source>
        <dbReference type="EMBL" id="SMB80525.1"/>
    </source>
</evidence>
<evidence type="ECO:0000256" key="1">
    <source>
        <dbReference type="SAM" id="Phobius"/>
    </source>
</evidence>
<dbReference type="InterPro" id="IPR025699">
    <property type="entry name" value="ABC2_memb-like"/>
</dbReference>
<dbReference type="Pfam" id="PF13346">
    <property type="entry name" value="ABC2_membrane_5"/>
    <property type="match status" value="1"/>
</dbReference>
<dbReference type="OrthoDB" id="9945427at2"/>
<sequence length="206" mass="23646">MNRAILQKNWLILKNIPVYIHIGFIAFMFLFAFVSGTILGPMIGTNVYILGLMMEIFREDENNQTLRYTKGLPISSFKITNSTYFCYLMLSLIAFIISFVIGLVSVKLWGLDPEQLYELVFGSLSLMVIYSSMIPICIKFKVKMAMSIFMAYIVVYSFIIALFLYMMGIFSEPFNAERAYLIVGSVSAVMFLINYVLSIIFVKNYK</sequence>
<feature type="transmembrane region" description="Helical" evidence="1">
    <location>
        <begin position="38"/>
        <end position="57"/>
    </location>
</feature>
<evidence type="ECO:0000313" key="3">
    <source>
        <dbReference type="Proteomes" id="UP000192368"/>
    </source>
</evidence>
<feature type="transmembrane region" description="Helical" evidence="1">
    <location>
        <begin position="116"/>
        <end position="137"/>
    </location>
</feature>
<protein>
    <submittedName>
        <fullName evidence="2">ABC-2 family transporter protein</fullName>
    </submittedName>
</protein>
<feature type="transmembrane region" description="Helical" evidence="1">
    <location>
        <begin position="12"/>
        <end position="32"/>
    </location>
</feature>
<feature type="transmembrane region" description="Helical" evidence="1">
    <location>
        <begin position="84"/>
        <end position="104"/>
    </location>
</feature>
<dbReference type="STRING" id="573058.SAMN00017477_0244"/>
<reference evidence="3" key="1">
    <citation type="submission" date="2017-04" db="EMBL/GenBank/DDBJ databases">
        <authorList>
            <person name="Varghese N."/>
            <person name="Submissions S."/>
        </authorList>
    </citation>
    <scope>NUCLEOTIDE SEQUENCE [LARGE SCALE GENOMIC DNA]</scope>
    <source>
        <strain evidence="3">DSM 20463</strain>
    </source>
</reference>
<proteinExistence type="predicted"/>
<feature type="transmembrane region" description="Helical" evidence="1">
    <location>
        <begin position="179"/>
        <end position="202"/>
    </location>
</feature>
<keyword evidence="3" id="KW-1185">Reference proteome</keyword>
<keyword evidence="1" id="KW-0812">Transmembrane</keyword>
<keyword evidence="1" id="KW-0472">Membrane</keyword>
<keyword evidence="1" id="KW-1133">Transmembrane helix</keyword>
<accession>A0A1W1UHF1</accession>